<dbReference type="GO" id="GO:0003725">
    <property type="term" value="F:double-stranded RNA binding"/>
    <property type="evidence" value="ECO:0007669"/>
    <property type="project" value="InterPro"/>
</dbReference>
<dbReference type="EMBL" id="CAEZTS010000240">
    <property type="protein sequence ID" value="CAB4596247.1"/>
    <property type="molecule type" value="Genomic_DNA"/>
</dbReference>
<evidence type="ECO:0000259" key="13">
    <source>
        <dbReference type="PROSITE" id="PS51163"/>
    </source>
</evidence>
<dbReference type="GO" id="GO:0005737">
    <property type="term" value="C:cytoplasm"/>
    <property type="evidence" value="ECO:0007669"/>
    <property type="project" value="UniProtKB-SubCell"/>
</dbReference>
<dbReference type="PANTHER" id="PTHR17490">
    <property type="entry name" value="SUA5"/>
    <property type="match status" value="1"/>
</dbReference>
<comment type="subcellular location">
    <subcellularLocation>
        <location evidence="1">Cytoplasm</location>
    </subcellularLocation>
</comment>
<comment type="similarity">
    <text evidence="2">Belongs to the SUA5 family.</text>
</comment>
<gene>
    <name evidence="14" type="ORF">UFOPK1722_01915</name>
</gene>
<evidence type="ECO:0000256" key="2">
    <source>
        <dbReference type="ARBA" id="ARBA00007663"/>
    </source>
</evidence>
<keyword evidence="10" id="KW-0067">ATP-binding</keyword>
<keyword evidence="9" id="KW-0547">Nucleotide-binding</keyword>
<keyword evidence="5" id="KW-0963">Cytoplasm</keyword>
<dbReference type="NCBIfam" id="TIGR00057">
    <property type="entry name" value="L-threonylcarbamoyladenylate synthase"/>
    <property type="match status" value="1"/>
</dbReference>
<dbReference type="Gene3D" id="3.90.870.10">
    <property type="entry name" value="DHBP synthase"/>
    <property type="match status" value="1"/>
</dbReference>
<evidence type="ECO:0000256" key="1">
    <source>
        <dbReference type="ARBA" id="ARBA00004496"/>
    </source>
</evidence>
<dbReference type="SUPFAM" id="SSF55821">
    <property type="entry name" value="YrdC/RibB"/>
    <property type="match status" value="1"/>
</dbReference>
<sequence length="300" mass="31684">MNSPVGTDVVEAARLLSTGGVVAIPTETVYGLAAVARDADAVRRVYTVKGRPLDHPLIVHVASEEAAREWAATWPPVADALAEHFWPGPLTLIVERAEFVPDHVTGGRSTVALRVPDHPMALELLERVADGVAAPSANRFGRVSPTTAEHVLNDLGNDVDYVLDGGSCDIGLESTIVDCSVDPPQILRPGGVATEDIEAVVKTLAPTSGPSRAPGMLPGHYAPDCRVVLREHDGPPVSGPSGRARFLDASVDPSSFARTMYANMRDADRDGVETLVITLPAPRGIGLAIRDRLRKAAAGR</sequence>
<dbReference type="Gene3D" id="3.40.50.11030">
    <property type="entry name" value="Threonylcarbamoyl-AMP synthase, C-terminal domain"/>
    <property type="match status" value="1"/>
</dbReference>
<accession>A0A6J6G4Y1</accession>
<dbReference type="InterPro" id="IPR017945">
    <property type="entry name" value="DHBP_synth_RibB-like_a/b_dom"/>
</dbReference>
<proteinExistence type="inferred from homology"/>
<organism evidence="14">
    <name type="scientific">freshwater metagenome</name>
    <dbReference type="NCBI Taxonomy" id="449393"/>
    <lineage>
        <taxon>unclassified sequences</taxon>
        <taxon>metagenomes</taxon>
        <taxon>ecological metagenomes</taxon>
    </lineage>
</organism>
<dbReference type="InterPro" id="IPR005145">
    <property type="entry name" value="Sua5_C"/>
</dbReference>
<evidence type="ECO:0000256" key="11">
    <source>
        <dbReference type="ARBA" id="ARBA00029774"/>
    </source>
</evidence>
<evidence type="ECO:0000256" key="10">
    <source>
        <dbReference type="ARBA" id="ARBA00022840"/>
    </source>
</evidence>
<dbReference type="Pfam" id="PF01300">
    <property type="entry name" value="Sua5_yciO_yrdC"/>
    <property type="match status" value="1"/>
</dbReference>
<dbReference type="InterPro" id="IPR010923">
    <property type="entry name" value="T(6)A37_SUA5"/>
</dbReference>
<dbReference type="PANTHER" id="PTHR17490:SF16">
    <property type="entry name" value="THREONYLCARBAMOYL-AMP SYNTHASE"/>
    <property type="match status" value="1"/>
</dbReference>
<dbReference type="GO" id="GO:0000049">
    <property type="term" value="F:tRNA binding"/>
    <property type="evidence" value="ECO:0007669"/>
    <property type="project" value="TreeGrafter"/>
</dbReference>
<evidence type="ECO:0000256" key="9">
    <source>
        <dbReference type="ARBA" id="ARBA00022741"/>
    </source>
</evidence>
<dbReference type="AlphaFoldDB" id="A0A6J6G4Y1"/>
<dbReference type="GO" id="GO:0005524">
    <property type="term" value="F:ATP binding"/>
    <property type="evidence" value="ECO:0007669"/>
    <property type="project" value="UniProtKB-KW"/>
</dbReference>
<dbReference type="GO" id="GO:0061710">
    <property type="term" value="F:L-threonylcarbamoyladenylate synthase"/>
    <property type="evidence" value="ECO:0007669"/>
    <property type="project" value="UniProtKB-EC"/>
</dbReference>
<evidence type="ECO:0000256" key="6">
    <source>
        <dbReference type="ARBA" id="ARBA00022679"/>
    </source>
</evidence>
<dbReference type="Pfam" id="PF03481">
    <property type="entry name" value="Sua5_C"/>
    <property type="match status" value="1"/>
</dbReference>
<evidence type="ECO:0000256" key="5">
    <source>
        <dbReference type="ARBA" id="ARBA00022490"/>
    </source>
</evidence>
<dbReference type="GO" id="GO:0006450">
    <property type="term" value="P:regulation of translational fidelity"/>
    <property type="evidence" value="ECO:0007669"/>
    <property type="project" value="TreeGrafter"/>
</dbReference>
<keyword evidence="6" id="KW-0808">Transferase</keyword>
<evidence type="ECO:0000256" key="3">
    <source>
        <dbReference type="ARBA" id="ARBA00012584"/>
    </source>
</evidence>
<keyword evidence="8" id="KW-0548">Nucleotidyltransferase</keyword>
<dbReference type="InterPro" id="IPR038385">
    <property type="entry name" value="Sua5/YwlC_C"/>
</dbReference>
<evidence type="ECO:0000256" key="7">
    <source>
        <dbReference type="ARBA" id="ARBA00022694"/>
    </source>
</evidence>
<dbReference type="FunFam" id="3.90.870.10:FF:000009">
    <property type="entry name" value="Threonylcarbamoyl-AMP synthase, putative"/>
    <property type="match status" value="1"/>
</dbReference>
<reference evidence="14" key="1">
    <citation type="submission" date="2020-05" db="EMBL/GenBank/DDBJ databases">
        <authorList>
            <person name="Chiriac C."/>
            <person name="Salcher M."/>
            <person name="Ghai R."/>
            <person name="Kavagutti S V."/>
        </authorList>
    </citation>
    <scope>NUCLEOTIDE SEQUENCE</scope>
</reference>
<name>A0A6J6G4Y1_9ZZZZ</name>
<comment type="catalytic activity">
    <reaction evidence="12">
        <text>L-threonine + hydrogencarbonate + ATP = L-threonylcarbamoyladenylate + diphosphate + H2O</text>
        <dbReference type="Rhea" id="RHEA:36407"/>
        <dbReference type="ChEBI" id="CHEBI:15377"/>
        <dbReference type="ChEBI" id="CHEBI:17544"/>
        <dbReference type="ChEBI" id="CHEBI:30616"/>
        <dbReference type="ChEBI" id="CHEBI:33019"/>
        <dbReference type="ChEBI" id="CHEBI:57926"/>
        <dbReference type="ChEBI" id="CHEBI:73682"/>
        <dbReference type="EC" id="2.7.7.87"/>
    </reaction>
</comment>
<dbReference type="EC" id="2.7.7.87" evidence="3"/>
<dbReference type="InterPro" id="IPR050156">
    <property type="entry name" value="TC-AMP_synthase_SUA5"/>
</dbReference>
<feature type="domain" description="YrdC-like" evidence="13">
    <location>
        <begin position="6"/>
        <end position="192"/>
    </location>
</feature>
<evidence type="ECO:0000256" key="8">
    <source>
        <dbReference type="ARBA" id="ARBA00022695"/>
    </source>
</evidence>
<dbReference type="GO" id="GO:0008033">
    <property type="term" value="P:tRNA processing"/>
    <property type="evidence" value="ECO:0007669"/>
    <property type="project" value="UniProtKB-KW"/>
</dbReference>
<dbReference type="PIRSF" id="PIRSF004930">
    <property type="entry name" value="Tln_factor_SUA5"/>
    <property type="match status" value="1"/>
</dbReference>
<dbReference type="PROSITE" id="PS51163">
    <property type="entry name" value="YRDC"/>
    <property type="match status" value="1"/>
</dbReference>
<keyword evidence="7" id="KW-0819">tRNA processing</keyword>
<evidence type="ECO:0000256" key="12">
    <source>
        <dbReference type="ARBA" id="ARBA00048366"/>
    </source>
</evidence>
<protein>
    <recommendedName>
        <fullName evidence="4">Threonylcarbamoyl-AMP synthase</fullName>
        <ecNumber evidence="3">2.7.7.87</ecNumber>
    </recommendedName>
    <alternativeName>
        <fullName evidence="11">L-threonylcarbamoyladenylate synthase</fullName>
    </alternativeName>
</protein>
<dbReference type="InterPro" id="IPR006070">
    <property type="entry name" value="Sua5-like_dom"/>
</dbReference>
<evidence type="ECO:0000256" key="4">
    <source>
        <dbReference type="ARBA" id="ARBA00015492"/>
    </source>
</evidence>
<evidence type="ECO:0000313" key="14">
    <source>
        <dbReference type="EMBL" id="CAB4596247.1"/>
    </source>
</evidence>